<keyword evidence="2 5" id="KW-0808">Transferase</keyword>
<feature type="binding site" evidence="2">
    <location>
        <position position="16"/>
    </location>
    <ligand>
        <name>Mg(2+)</name>
        <dbReference type="ChEBI" id="CHEBI:18420"/>
        <label>3</label>
    </ligand>
</feature>
<comment type="function">
    <text evidence="2">Catalyzes the ATP-dependent phosphorylation of thiamine-monophosphate (TMP) to form thiamine-pyrophosphate (TPP), the active form of vitamin B1.</text>
</comment>
<dbReference type="SUPFAM" id="SSF56042">
    <property type="entry name" value="PurM C-terminal domain-like"/>
    <property type="match status" value="1"/>
</dbReference>
<keyword evidence="2" id="KW-0547">Nucleotide-binding</keyword>
<sequence length="278" mass="29419">MKALATSPAARGLEDDAAVIELGDETLVLSHDTMIEGVHTLAGQDPADVAWKLVAVNLSDLAAKGAKPVGVLISHMLGDDDHRFVIGLREVLETYDVPLLGGDTVRGGGERVWGCTAIGRATHRPVPSRSGARPGDAVYLSGRIGYAMLGLEALRDDTDQDDSAYRRPVPQLALGQELAPHVSAMMDVSDGLLLDASRIARASGVTLSLDSDPLLNLAPQGRLDDAIRWGDDYVLLCTGPAGLDDQLEVTRIGEVGLLGDHEVLLDNQPPQGDLGYTH</sequence>
<comment type="similarity">
    <text evidence="2">Belongs to the thiamine-monophosphate kinase family.</text>
</comment>
<dbReference type="PANTHER" id="PTHR30270">
    <property type="entry name" value="THIAMINE-MONOPHOSPHATE KINASE"/>
    <property type="match status" value="1"/>
</dbReference>
<dbReference type="OrthoDB" id="9802811at2"/>
<feature type="domain" description="PurM-like C-terminal" evidence="4">
    <location>
        <begin position="133"/>
        <end position="218"/>
    </location>
</feature>
<comment type="caution">
    <text evidence="2">Lacks conserved residue(s) required for the propagation of feature annotation.</text>
</comment>
<dbReference type="GO" id="GO:0009228">
    <property type="term" value="P:thiamine biosynthetic process"/>
    <property type="evidence" value="ECO:0007669"/>
    <property type="project" value="UniProtKB-KW"/>
</dbReference>
<feature type="domain" description="PurM-like N-terminal" evidence="3">
    <location>
        <begin position="15"/>
        <end position="120"/>
    </location>
</feature>
<dbReference type="GO" id="GO:0009229">
    <property type="term" value="P:thiamine diphosphate biosynthetic process"/>
    <property type="evidence" value="ECO:0007669"/>
    <property type="project" value="UniProtKB-UniRule"/>
</dbReference>
<feature type="binding site" evidence="2">
    <location>
        <position position="231"/>
    </location>
    <ligand>
        <name>substrate</name>
    </ligand>
</feature>
<dbReference type="PIRSF" id="PIRSF005303">
    <property type="entry name" value="Thiam_monoph_kin"/>
    <property type="match status" value="1"/>
</dbReference>
<dbReference type="UniPathway" id="UPA00060">
    <property type="reaction ID" value="UER00142"/>
</dbReference>
<dbReference type="Proteomes" id="UP000432727">
    <property type="component" value="Unassembled WGS sequence"/>
</dbReference>
<dbReference type="NCBIfam" id="TIGR01379">
    <property type="entry name" value="thiL"/>
    <property type="match status" value="1"/>
</dbReference>
<dbReference type="Gene3D" id="3.90.650.10">
    <property type="entry name" value="PurM-like C-terminal domain"/>
    <property type="match status" value="1"/>
</dbReference>
<organism evidence="5 6">
    <name type="scientific">Qipengyuania aquimaris</name>
    <dbReference type="NCBI Taxonomy" id="255984"/>
    <lineage>
        <taxon>Bacteria</taxon>
        <taxon>Pseudomonadati</taxon>
        <taxon>Pseudomonadota</taxon>
        <taxon>Alphaproteobacteria</taxon>
        <taxon>Sphingomonadales</taxon>
        <taxon>Erythrobacteraceae</taxon>
        <taxon>Qipengyuania</taxon>
    </lineage>
</organism>
<dbReference type="HAMAP" id="MF_02128">
    <property type="entry name" value="TMP_kinase"/>
    <property type="match status" value="1"/>
</dbReference>
<evidence type="ECO:0000313" key="5">
    <source>
        <dbReference type="EMBL" id="MXO95160.1"/>
    </source>
</evidence>
<evidence type="ECO:0000256" key="2">
    <source>
        <dbReference type="HAMAP-Rule" id="MF_02128"/>
    </source>
</evidence>
<accession>A0A6I4TIY1</accession>
<feature type="binding site" evidence="2">
    <location>
        <position position="187"/>
    </location>
    <ligand>
        <name>Mg(2+)</name>
        <dbReference type="ChEBI" id="CHEBI:18420"/>
        <label>3</label>
    </ligand>
</feature>
<comment type="catalytic activity">
    <reaction evidence="2">
        <text>thiamine phosphate + ATP = thiamine diphosphate + ADP</text>
        <dbReference type="Rhea" id="RHEA:15913"/>
        <dbReference type="ChEBI" id="CHEBI:30616"/>
        <dbReference type="ChEBI" id="CHEBI:37575"/>
        <dbReference type="ChEBI" id="CHEBI:58937"/>
        <dbReference type="ChEBI" id="CHEBI:456216"/>
        <dbReference type="EC" id="2.7.4.16"/>
    </reaction>
</comment>
<dbReference type="InterPro" id="IPR016188">
    <property type="entry name" value="PurM-like_N"/>
</dbReference>
<evidence type="ECO:0000259" key="3">
    <source>
        <dbReference type="Pfam" id="PF00586"/>
    </source>
</evidence>
<keyword evidence="2" id="KW-0460">Magnesium</keyword>
<feature type="binding site" evidence="2">
    <location>
        <position position="16"/>
    </location>
    <ligand>
        <name>Mg(2+)</name>
        <dbReference type="ChEBI" id="CHEBI:18420"/>
        <label>4</label>
    </ligand>
</feature>
<feature type="binding site" evidence="2">
    <location>
        <position position="32"/>
    </location>
    <ligand>
        <name>Mg(2+)</name>
        <dbReference type="ChEBI" id="CHEBI:18420"/>
        <label>1</label>
    </ligand>
</feature>
<keyword evidence="2 5" id="KW-0418">Kinase</keyword>
<dbReference type="CDD" id="cd02194">
    <property type="entry name" value="ThiL"/>
    <property type="match status" value="1"/>
</dbReference>
<keyword evidence="1 2" id="KW-0784">Thiamine biosynthesis</keyword>
<comment type="pathway">
    <text evidence="2">Cofactor biosynthesis; thiamine diphosphate biosynthesis; thiamine diphosphate from thiamine phosphate: step 1/1.</text>
</comment>
<keyword evidence="2" id="KW-0067">ATP-binding</keyword>
<evidence type="ECO:0000256" key="1">
    <source>
        <dbReference type="ARBA" id="ARBA00022977"/>
    </source>
</evidence>
<reference evidence="5 6" key="1">
    <citation type="submission" date="2019-12" db="EMBL/GenBank/DDBJ databases">
        <title>Genomic-based taxomic classification of the family Erythrobacteraceae.</title>
        <authorList>
            <person name="Xu L."/>
        </authorList>
    </citation>
    <scope>NUCLEOTIDE SEQUENCE [LARGE SCALE GENOMIC DNA]</scope>
    <source>
        <strain evidence="5 6">JCM 12189</strain>
    </source>
</reference>
<dbReference type="GO" id="GO:0005524">
    <property type="term" value="F:ATP binding"/>
    <property type="evidence" value="ECO:0007669"/>
    <property type="project" value="UniProtKB-UniRule"/>
</dbReference>
<feature type="binding site" evidence="2">
    <location>
        <position position="32"/>
    </location>
    <ligand>
        <name>Mg(2+)</name>
        <dbReference type="ChEBI" id="CHEBI:18420"/>
        <label>2</label>
    </ligand>
</feature>
<dbReference type="GO" id="GO:0000287">
    <property type="term" value="F:magnesium ion binding"/>
    <property type="evidence" value="ECO:0007669"/>
    <property type="project" value="UniProtKB-UniRule"/>
</dbReference>
<dbReference type="Pfam" id="PF00586">
    <property type="entry name" value="AIRS"/>
    <property type="match status" value="1"/>
</dbReference>
<evidence type="ECO:0000313" key="6">
    <source>
        <dbReference type="Proteomes" id="UP000432727"/>
    </source>
</evidence>
<proteinExistence type="inferred from homology"/>
<feature type="binding site" evidence="2">
    <location>
        <position position="60"/>
    </location>
    <ligand>
        <name>Mg(2+)</name>
        <dbReference type="ChEBI" id="CHEBI:18420"/>
        <label>3</label>
    </ligand>
</feature>
<dbReference type="AlphaFoldDB" id="A0A6I4TIY1"/>
<keyword evidence="2" id="KW-0479">Metal-binding</keyword>
<dbReference type="Gene3D" id="3.30.1330.10">
    <property type="entry name" value="PurM-like, N-terminal domain"/>
    <property type="match status" value="1"/>
</dbReference>
<feature type="binding site" evidence="2">
    <location>
        <position position="190"/>
    </location>
    <ligand>
        <name>Mg(2+)</name>
        <dbReference type="ChEBI" id="CHEBI:18420"/>
        <label>5</label>
    </ligand>
</feature>
<feature type="binding site" evidence="2">
    <location>
        <position position="129"/>
    </location>
    <ligand>
        <name>ATP</name>
        <dbReference type="ChEBI" id="CHEBI:30616"/>
    </ligand>
</feature>
<feature type="binding site" evidence="2">
    <location>
        <position position="39"/>
    </location>
    <ligand>
        <name>substrate</name>
    </ligand>
</feature>
<dbReference type="GO" id="GO:0009030">
    <property type="term" value="F:thiamine-phosphate kinase activity"/>
    <property type="evidence" value="ECO:0007669"/>
    <property type="project" value="UniProtKB-UniRule"/>
</dbReference>
<gene>
    <name evidence="2 5" type="primary">thiL</name>
    <name evidence="5" type="ORF">GRI34_01855</name>
</gene>
<comment type="caution">
    <text evidence="5">The sequence shown here is derived from an EMBL/GenBank/DDBJ whole genome shotgun (WGS) entry which is preliminary data.</text>
</comment>
<name>A0A6I4TIY1_9SPHN</name>
<dbReference type="EC" id="2.7.4.16" evidence="2"/>
<dbReference type="InterPro" id="IPR010918">
    <property type="entry name" value="PurM-like_C_dom"/>
</dbReference>
<dbReference type="Pfam" id="PF02769">
    <property type="entry name" value="AIRS_C"/>
    <property type="match status" value="1"/>
</dbReference>
<feature type="binding site" evidence="2">
    <location>
        <position position="103"/>
    </location>
    <ligand>
        <name>Mg(2+)</name>
        <dbReference type="ChEBI" id="CHEBI:18420"/>
        <label>1</label>
    </ligand>
</feature>
<feature type="binding site" evidence="2">
    <location>
        <position position="60"/>
    </location>
    <ligand>
        <name>Mg(2+)</name>
        <dbReference type="ChEBI" id="CHEBI:18420"/>
        <label>4</label>
    </ligand>
</feature>
<feature type="binding site" evidence="2">
    <location>
        <position position="60"/>
    </location>
    <ligand>
        <name>Mg(2+)</name>
        <dbReference type="ChEBI" id="CHEBI:18420"/>
        <label>2</label>
    </ligand>
</feature>
<dbReference type="InterPro" id="IPR006283">
    <property type="entry name" value="ThiL-like"/>
</dbReference>
<keyword evidence="6" id="KW-1185">Reference proteome</keyword>
<protein>
    <recommendedName>
        <fullName evidence="2">Thiamine-monophosphate kinase</fullName>
        <shortName evidence="2">TMP kinase</shortName>
        <shortName evidence="2">Thiamine-phosphate kinase</shortName>
        <ecNumber evidence="2">2.7.4.16</ecNumber>
    </recommendedName>
</protein>
<feature type="binding site" evidence="2">
    <location>
        <position position="30"/>
    </location>
    <ligand>
        <name>Mg(2+)</name>
        <dbReference type="ChEBI" id="CHEBI:18420"/>
        <label>4</label>
    </ligand>
</feature>
<feature type="binding site" evidence="2">
    <location>
        <position position="189"/>
    </location>
    <ligand>
        <name>ATP</name>
        <dbReference type="ChEBI" id="CHEBI:30616"/>
    </ligand>
</feature>
<dbReference type="PANTHER" id="PTHR30270:SF0">
    <property type="entry name" value="THIAMINE-MONOPHOSPHATE KINASE"/>
    <property type="match status" value="1"/>
</dbReference>
<feature type="binding site" evidence="2">
    <location>
        <begin position="102"/>
        <end position="103"/>
    </location>
    <ligand>
        <name>ATP</name>
        <dbReference type="ChEBI" id="CHEBI:30616"/>
    </ligand>
</feature>
<dbReference type="InterPro" id="IPR036921">
    <property type="entry name" value="PurM-like_N_sf"/>
</dbReference>
<dbReference type="InterPro" id="IPR036676">
    <property type="entry name" value="PurM-like_C_sf"/>
</dbReference>
<dbReference type="SUPFAM" id="SSF55326">
    <property type="entry name" value="PurM N-terminal domain-like"/>
    <property type="match status" value="1"/>
</dbReference>
<dbReference type="EMBL" id="WTYI01000001">
    <property type="protein sequence ID" value="MXO95160.1"/>
    <property type="molecule type" value="Genomic_DNA"/>
</dbReference>
<evidence type="ECO:0000259" key="4">
    <source>
        <dbReference type="Pfam" id="PF02769"/>
    </source>
</evidence>
<comment type="miscellaneous">
    <text evidence="2">Reaction mechanism of ThiL seems to utilize a direct, inline transfer of the gamma-phosphate of ATP to TMP rather than a phosphorylated enzyme intermediate.</text>
</comment>